<dbReference type="GO" id="GO:0004181">
    <property type="term" value="F:metallocarboxypeptidase activity"/>
    <property type="evidence" value="ECO:0007669"/>
    <property type="project" value="InterPro"/>
</dbReference>
<keyword evidence="3" id="KW-0645">Protease</keyword>
<comment type="cofactor">
    <cofactor evidence="1">
        <name>Zn(2+)</name>
        <dbReference type="ChEBI" id="CHEBI:29105"/>
    </cofactor>
</comment>
<keyword evidence="5" id="KW-0862">Zinc</keyword>
<protein>
    <submittedName>
        <fullName evidence="8">DUF2817 domain-containing protein</fullName>
    </submittedName>
</protein>
<evidence type="ECO:0000256" key="1">
    <source>
        <dbReference type="ARBA" id="ARBA00001947"/>
    </source>
</evidence>
<evidence type="ECO:0000256" key="2">
    <source>
        <dbReference type="ARBA" id="ARBA00005988"/>
    </source>
</evidence>
<evidence type="ECO:0000313" key="8">
    <source>
        <dbReference type="EMBL" id="MDO6424452.1"/>
    </source>
</evidence>
<accession>A0AAW7XDG3</accession>
<evidence type="ECO:0000256" key="5">
    <source>
        <dbReference type="ARBA" id="ARBA00022833"/>
    </source>
</evidence>
<reference evidence="8" key="1">
    <citation type="submission" date="2023-07" db="EMBL/GenBank/DDBJ databases">
        <title>Genome content predicts the carbon catabolic preferences of heterotrophic bacteria.</title>
        <authorList>
            <person name="Gralka M."/>
        </authorList>
    </citation>
    <scope>NUCLEOTIDE SEQUENCE</scope>
    <source>
        <strain evidence="8">I3M17_2</strain>
    </source>
</reference>
<dbReference type="EMBL" id="JAUOPB010000014">
    <property type="protein sequence ID" value="MDO6424452.1"/>
    <property type="molecule type" value="Genomic_DNA"/>
</dbReference>
<dbReference type="GO" id="GO:0006508">
    <property type="term" value="P:proteolysis"/>
    <property type="evidence" value="ECO:0007669"/>
    <property type="project" value="UniProtKB-KW"/>
</dbReference>
<evidence type="ECO:0000256" key="4">
    <source>
        <dbReference type="ARBA" id="ARBA00022801"/>
    </source>
</evidence>
<dbReference type="Pfam" id="PF00246">
    <property type="entry name" value="Peptidase_M14"/>
    <property type="match status" value="1"/>
</dbReference>
<evidence type="ECO:0000256" key="6">
    <source>
        <dbReference type="ARBA" id="ARBA00023049"/>
    </source>
</evidence>
<dbReference type="SUPFAM" id="SSF53187">
    <property type="entry name" value="Zn-dependent exopeptidases"/>
    <property type="match status" value="1"/>
</dbReference>
<keyword evidence="4" id="KW-0378">Hydrolase</keyword>
<proteinExistence type="inferred from homology"/>
<dbReference type="GO" id="GO:0005615">
    <property type="term" value="C:extracellular space"/>
    <property type="evidence" value="ECO:0007669"/>
    <property type="project" value="TreeGrafter"/>
</dbReference>
<comment type="caution">
    <text evidence="8">The sequence shown here is derived from an EMBL/GenBank/DDBJ whole genome shotgun (WGS) entry which is preliminary data.</text>
</comment>
<evidence type="ECO:0000313" key="9">
    <source>
        <dbReference type="Proteomes" id="UP001169760"/>
    </source>
</evidence>
<name>A0AAW7XDG3_9GAMM</name>
<feature type="domain" description="Peptidase M14" evidence="7">
    <location>
        <begin position="63"/>
        <end position="249"/>
    </location>
</feature>
<dbReference type="AlphaFoldDB" id="A0AAW7XDG3"/>
<dbReference type="GO" id="GO:0008270">
    <property type="term" value="F:zinc ion binding"/>
    <property type="evidence" value="ECO:0007669"/>
    <property type="project" value="InterPro"/>
</dbReference>
<dbReference type="Gene3D" id="3.40.630.10">
    <property type="entry name" value="Zn peptidases"/>
    <property type="match status" value="1"/>
</dbReference>
<sequence>METLTTAPLCENLPPLPQRTVEERRKLKIKLPELLWIEKLMRKNAAHMHVRTEYTLHHDDMDLPIYSLTLGSQKPASPTLLVTGGVHGLERIGTQVILSWLQTLLERCRWDTHTKALLAQIHIVILPLVNPVGMLNNTRSNGNGIDLNRHAPVQANEKTPFLAGGHRLGNWLPWYRGKTGAELEPELAVMIKVFKRYMQSPATTLGIDLHSGFGFHDRLWFPYAYSKEPIANISDYVALKLMWERNYPHHNYLFEPQSMHYCTHGDIWDYLYDLNKAEGNSHFLPLTLEMGSWNWVKKRPRQIFNFNGLFNPQLPHRRARVLRDHLVLLDFLCSATLNHEQWQPDKKMAESFAQMAQGIWYKARQ</sequence>
<dbReference type="Proteomes" id="UP001169760">
    <property type="component" value="Unassembled WGS sequence"/>
</dbReference>
<dbReference type="PANTHER" id="PTHR11705:SF143">
    <property type="entry name" value="SLL0236 PROTEIN"/>
    <property type="match status" value="1"/>
</dbReference>
<dbReference type="InterPro" id="IPR000834">
    <property type="entry name" value="Peptidase_M14"/>
</dbReference>
<dbReference type="RefSeq" id="WP_303493754.1">
    <property type="nucleotide sequence ID" value="NZ_JAUOPB010000014.1"/>
</dbReference>
<organism evidence="8 9">
    <name type="scientific">Saccharophagus degradans</name>
    <dbReference type="NCBI Taxonomy" id="86304"/>
    <lineage>
        <taxon>Bacteria</taxon>
        <taxon>Pseudomonadati</taxon>
        <taxon>Pseudomonadota</taxon>
        <taxon>Gammaproteobacteria</taxon>
        <taxon>Cellvibrionales</taxon>
        <taxon>Cellvibrionaceae</taxon>
        <taxon>Saccharophagus</taxon>
    </lineage>
</organism>
<evidence type="ECO:0000259" key="7">
    <source>
        <dbReference type="Pfam" id="PF00246"/>
    </source>
</evidence>
<evidence type="ECO:0000256" key="3">
    <source>
        <dbReference type="ARBA" id="ARBA00022670"/>
    </source>
</evidence>
<comment type="similarity">
    <text evidence="2">Belongs to the peptidase M14 family.</text>
</comment>
<keyword evidence="6" id="KW-0482">Metalloprotease</keyword>
<gene>
    <name evidence="8" type="ORF">Q4521_18340</name>
</gene>
<dbReference type="PANTHER" id="PTHR11705">
    <property type="entry name" value="PROTEASE FAMILY M14 CARBOXYPEPTIDASE A,B"/>
    <property type="match status" value="1"/>
</dbReference>